<dbReference type="VEuPathDB" id="FungiDB:BTJ68_07710"/>
<reference evidence="1 2" key="1">
    <citation type="journal article" date="2018" name="BMC Genomics">
        <title>Genomic evidence for intraspecific hybridization in a clonal and extremely halotolerant yeast.</title>
        <authorList>
            <person name="Gostincar C."/>
            <person name="Stajich J.E."/>
            <person name="Zupancic J."/>
            <person name="Zalar P."/>
            <person name="Gunde-Cimerman N."/>
        </authorList>
    </citation>
    <scope>NUCLEOTIDE SEQUENCE [LARGE SCALE GENOMIC DNA]</scope>
    <source>
        <strain evidence="1 2">EXF-171</strain>
    </source>
</reference>
<name>A0A3M7HNX7_HORWE</name>
<dbReference type="EMBL" id="QWIQ01000030">
    <property type="protein sequence ID" value="RMZ15081.1"/>
    <property type="molecule type" value="Genomic_DNA"/>
</dbReference>
<sequence length="320" mass="35963">MPIGTWRPSHTSTIYLASLQTPIDYNTMDSRQDQDTYTGLTRDQEESQRLNLQHDLYIKSTGFHLHPRIAATLPADAHIAEVATGTGIWLRSLAVSPQSSPNWKFTGFDLSPEQFPPEPNRKGVDFQTLDILKPPPEEERGKYDVVHVRLLVCGLKGSDWRHAAANILALLKPGGWIQWHEGTFAELQFMQSTPLAPYPSASREVAQYAVRTLNDKESKVLTADVLDLPQTVADAGFVNVERYLFSSDRAEVEETRKLATQVEIGAMIVLAKYCARVHPDAGKTEMEVEELVQKCQEEMKAGQWYCRWDMHLVTGRKAGG</sequence>
<dbReference type="Gene3D" id="3.40.50.150">
    <property type="entry name" value="Vaccinia Virus protein VP39"/>
    <property type="match status" value="1"/>
</dbReference>
<protein>
    <recommendedName>
        <fullName evidence="3">Methyltransferase domain-containing protein</fullName>
    </recommendedName>
</protein>
<evidence type="ECO:0000313" key="1">
    <source>
        <dbReference type="EMBL" id="RMZ15081.1"/>
    </source>
</evidence>
<proteinExistence type="predicted"/>
<dbReference type="InterPro" id="IPR029063">
    <property type="entry name" value="SAM-dependent_MTases_sf"/>
</dbReference>
<evidence type="ECO:0000313" key="2">
    <source>
        <dbReference type="Proteomes" id="UP000281468"/>
    </source>
</evidence>
<dbReference type="CDD" id="cd02440">
    <property type="entry name" value="AdoMet_MTases"/>
    <property type="match status" value="1"/>
</dbReference>
<organism evidence="1 2">
    <name type="scientific">Hortaea werneckii</name>
    <name type="common">Black yeast</name>
    <name type="synonym">Cladosporium werneckii</name>
    <dbReference type="NCBI Taxonomy" id="91943"/>
    <lineage>
        <taxon>Eukaryota</taxon>
        <taxon>Fungi</taxon>
        <taxon>Dikarya</taxon>
        <taxon>Ascomycota</taxon>
        <taxon>Pezizomycotina</taxon>
        <taxon>Dothideomycetes</taxon>
        <taxon>Dothideomycetidae</taxon>
        <taxon>Mycosphaerellales</taxon>
        <taxon>Teratosphaeriaceae</taxon>
        <taxon>Hortaea</taxon>
    </lineage>
</organism>
<dbReference type="Proteomes" id="UP000281468">
    <property type="component" value="Unassembled WGS sequence"/>
</dbReference>
<dbReference type="AlphaFoldDB" id="A0A3M7HNX7"/>
<evidence type="ECO:0008006" key="3">
    <source>
        <dbReference type="Google" id="ProtNLM"/>
    </source>
</evidence>
<comment type="caution">
    <text evidence="1">The sequence shown here is derived from an EMBL/GenBank/DDBJ whole genome shotgun (WGS) entry which is preliminary data.</text>
</comment>
<dbReference type="Pfam" id="PF13489">
    <property type="entry name" value="Methyltransf_23"/>
    <property type="match status" value="1"/>
</dbReference>
<dbReference type="PANTHER" id="PTHR43591">
    <property type="entry name" value="METHYLTRANSFERASE"/>
    <property type="match status" value="1"/>
</dbReference>
<dbReference type="PANTHER" id="PTHR43591:SF50">
    <property type="entry name" value="METHYLTRANSFERASE DOMAIN-CONTAINING PROTEIN-RELATED"/>
    <property type="match status" value="1"/>
</dbReference>
<gene>
    <name evidence="1" type="ORF">D0862_01812</name>
</gene>
<dbReference type="SUPFAM" id="SSF53335">
    <property type="entry name" value="S-adenosyl-L-methionine-dependent methyltransferases"/>
    <property type="match status" value="1"/>
</dbReference>
<accession>A0A3M7HNX7</accession>